<dbReference type="EMBL" id="CP036433">
    <property type="protein sequence ID" value="QDU94904.1"/>
    <property type="molecule type" value="Genomic_DNA"/>
</dbReference>
<dbReference type="OrthoDB" id="512336at2"/>
<protein>
    <recommendedName>
        <fullName evidence="3">DUF1579 domain-containing protein</fullName>
    </recommendedName>
</protein>
<evidence type="ECO:0000313" key="1">
    <source>
        <dbReference type="EMBL" id="QDU94904.1"/>
    </source>
</evidence>
<dbReference type="InterPro" id="IPR011473">
    <property type="entry name" value="DUF1579"/>
</dbReference>
<name>A0A518DSU7_9BACT</name>
<evidence type="ECO:0000313" key="2">
    <source>
        <dbReference type="Proteomes" id="UP000317648"/>
    </source>
</evidence>
<proteinExistence type="predicted"/>
<dbReference type="KEGG" id="lcre:Pla8534_27120"/>
<keyword evidence="2" id="KW-1185">Reference proteome</keyword>
<dbReference type="RefSeq" id="WP_145053698.1">
    <property type="nucleotide sequence ID" value="NZ_CP036433.1"/>
</dbReference>
<reference evidence="1 2" key="1">
    <citation type="submission" date="2019-02" db="EMBL/GenBank/DDBJ databases">
        <title>Deep-cultivation of Planctomycetes and their phenomic and genomic characterization uncovers novel biology.</title>
        <authorList>
            <person name="Wiegand S."/>
            <person name="Jogler M."/>
            <person name="Boedeker C."/>
            <person name="Pinto D."/>
            <person name="Vollmers J."/>
            <person name="Rivas-Marin E."/>
            <person name="Kohn T."/>
            <person name="Peeters S.H."/>
            <person name="Heuer A."/>
            <person name="Rast P."/>
            <person name="Oberbeckmann S."/>
            <person name="Bunk B."/>
            <person name="Jeske O."/>
            <person name="Meyerdierks A."/>
            <person name="Storesund J.E."/>
            <person name="Kallscheuer N."/>
            <person name="Luecker S."/>
            <person name="Lage O.M."/>
            <person name="Pohl T."/>
            <person name="Merkel B.J."/>
            <person name="Hornburger P."/>
            <person name="Mueller R.-W."/>
            <person name="Bruemmer F."/>
            <person name="Labrenz M."/>
            <person name="Spormann A.M."/>
            <person name="Op den Camp H."/>
            <person name="Overmann J."/>
            <person name="Amann R."/>
            <person name="Jetten M.S.M."/>
            <person name="Mascher T."/>
            <person name="Medema M.H."/>
            <person name="Devos D.P."/>
            <person name="Kaster A.-K."/>
            <person name="Ovreas L."/>
            <person name="Rohde M."/>
            <person name="Galperin M.Y."/>
            <person name="Jogler C."/>
        </authorList>
    </citation>
    <scope>NUCLEOTIDE SEQUENCE [LARGE SCALE GENOMIC DNA]</scope>
    <source>
        <strain evidence="1 2">Pla85_3_4</strain>
    </source>
</reference>
<dbReference type="Proteomes" id="UP000317648">
    <property type="component" value="Chromosome"/>
</dbReference>
<accession>A0A518DSU7</accession>
<dbReference type="AlphaFoldDB" id="A0A518DSU7"/>
<dbReference type="Pfam" id="PF07617">
    <property type="entry name" value="DUF1579"/>
    <property type="match status" value="1"/>
</dbReference>
<evidence type="ECO:0008006" key="3">
    <source>
        <dbReference type="Google" id="ProtNLM"/>
    </source>
</evidence>
<gene>
    <name evidence="1" type="ORF">Pla8534_27120</name>
</gene>
<organism evidence="1 2">
    <name type="scientific">Lignipirellula cremea</name>
    <dbReference type="NCBI Taxonomy" id="2528010"/>
    <lineage>
        <taxon>Bacteria</taxon>
        <taxon>Pseudomonadati</taxon>
        <taxon>Planctomycetota</taxon>
        <taxon>Planctomycetia</taxon>
        <taxon>Pirellulales</taxon>
        <taxon>Pirellulaceae</taxon>
        <taxon>Lignipirellula</taxon>
    </lineage>
</organism>
<sequence>MHAEPLPEHQWLNRLVGSWRSEASAQMGPNEPPIKLEGTESFRSVGGVWFIGEGTGQMPGGDPTQTIMSLGYDGRQGRYVGTFLGSMMHEIWIYVGSLDAARQKLVLDTTGPNFEQDGMAQYQDIIEFISDDHRTLSSQILDKEGVWQPFMTAHYYRTA</sequence>